<reference evidence="1" key="1">
    <citation type="submission" date="2018-02" db="EMBL/GenBank/DDBJ databases">
        <title>Rhizophora mucronata_Transcriptome.</title>
        <authorList>
            <person name="Meera S.P."/>
            <person name="Sreeshan A."/>
            <person name="Augustine A."/>
        </authorList>
    </citation>
    <scope>NUCLEOTIDE SEQUENCE</scope>
    <source>
        <tissue evidence="1">Leaf</tissue>
    </source>
</reference>
<evidence type="ECO:0000313" key="1">
    <source>
        <dbReference type="EMBL" id="MBW85400.1"/>
    </source>
</evidence>
<organism evidence="1">
    <name type="scientific">Rhizophora mucronata</name>
    <name type="common">Asiatic mangrove</name>
    <dbReference type="NCBI Taxonomy" id="61149"/>
    <lineage>
        <taxon>Eukaryota</taxon>
        <taxon>Viridiplantae</taxon>
        <taxon>Streptophyta</taxon>
        <taxon>Embryophyta</taxon>
        <taxon>Tracheophyta</taxon>
        <taxon>Spermatophyta</taxon>
        <taxon>Magnoliopsida</taxon>
        <taxon>eudicotyledons</taxon>
        <taxon>Gunneridae</taxon>
        <taxon>Pentapetalae</taxon>
        <taxon>rosids</taxon>
        <taxon>fabids</taxon>
        <taxon>Malpighiales</taxon>
        <taxon>Rhizophoraceae</taxon>
        <taxon>Rhizophora</taxon>
    </lineage>
</organism>
<dbReference type="EMBL" id="GGEC01004917">
    <property type="protein sequence ID" value="MBW85400.1"/>
    <property type="molecule type" value="Transcribed_RNA"/>
</dbReference>
<protein>
    <submittedName>
        <fullName evidence="1">Uncharacterized protein</fullName>
    </submittedName>
</protein>
<proteinExistence type="predicted"/>
<dbReference type="AlphaFoldDB" id="A0A2P2IW09"/>
<name>A0A2P2IW09_RHIMU</name>
<accession>A0A2P2IW09</accession>
<sequence>MKEEEQSPALDCEQPENAIYEEPLIHGASELTRMLLLTVSQILCRTCYNGVRYTCVSYLHPFTMMRIKVTSFDDLVII</sequence>